<dbReference type="InterPro" id="IPR013094">
    <property type="entry name" value="AB_hydrolase_3"/>
</dbReference>
<name>A0A0C9UUD8_SPHS4</name>
<gene>
    <name evidence="3" type="ORF">M422DRAFT_206205</name>
</gene>
<proteinExistence type="predicted"/>
<reference evidence="3 4" key="1">
    <citation type="submission" date="2014-06" db="EMBL/GenBank/DDBJ databases">
        <title>Evolutionary Origins and Diversification of the Mycorrhizal Mutualists.</title>
        <authorList>
            <consortium name="DOE Joint Genome Institute"/>
            <consortium name="Mycorrhizal Genomics Consortium"/>
            <person name="Kohler A."/>
            <person name="Kuo A."/>
            <person name="Nagy L.G."/>
            <person name="Floudas D."/>
            <person name="Copeland A."/>
            <person name="Barry K.W."/>
            <person name="Cichocki N."/>
            <person name="Veneault-Fourrey C."/>
            <person name="LaButti K."/>
            <person name="Lindquist E.A."/>
            <person name="Lipzen A."/>
            <person name="Lundell T."/>
            <person name="Morin E."/>
            <person name="Murat C."/>
            <person name="Riley R."/>
            <person name="Ohm R."/>
            <person name="Sun H."/>
            <person name="Tunlid A."/>
            <person name="Henrissat B."/>
            <person name="Grigoriev I.V."/>
            <person name="Hibbett D.S."/>
            <person name="Martin F."/>
        </authorList>
    </citation>
    <scope>NUCLEOTIDE SEQUENCE [LARGE SCALE GENOMIC DNA]</scope>
    <source>
        <strain evidence="3 4">SS14</strain>
    </source>
</reference>
<organism evidence="3 4">
    <name type="scientific">Sphaerobolus stellatus (strain SS14)</name>
    <dbReference type="NCBI Taxonomy" id="990650"/>
    <lineage>
        <taxon>Eukaryota</taxon>
        <taxon>Fungi</taxon>
        <taxon>Dikarya</taxon>
        <taxon>Basidiomycota</taxon>
        <taxon>Agaricomycotina</taxon>
        <taxon>Agaricomycetes</taxon>
        <taxon>Phallomycetidae</taxon>
        <taxon>Geastrales</taxon>
        <taxon>Sphaerobolaceae</taxon>
        <taxon>Sphaerobolus</taxon>
    </lineage>
</organism>
<dbReference type="GO" id="GO:0016787">
    <property type="term" value="F:hydrolase activity"/>
    <property type="evidence" value="ECO:0007669"/>
    <property type="project" value="UniProtKB-KW"/>
</dbReference>
<keyword evidence="1" id="KW-0378">Hydrolase</keyword>
<dbReference type="Gene3D" id="3.40.50.1820">
    <property type="entry name" value="alpha/beta hydrolase"/>
    <property type="match status" value="1"/>
</dbReference>
<dbReference type="EMBL" id="KN837106">
    <property type="protein sequence ID" value="KIJ46655.1"/>
    <property type="molecule type" value="Genomic_DNA"/>
</dbReference>
<evidence type="ECO:0000259" key="2">
    <source>
        <dbReference type="Pfam" id="PF07859"/>
    </source>
</evidence>
<evidence type="ECO:0000256" key="1">
    <source>
        <dbReference type="ARBA" id="ARBA00022801"/>
    </source>
</evidence>
<sequence>MFSTLFVRLPYWLLSSILPGLRPRKSWTLRKAMAVAGMRAYVGTFFDTSLPFSVGNDPDQIADQPNADEIGFTWIPPLPEELLVGEVKDLAKGNDVQTAKVSGYWFCKGISMKAARGPAGPDEKIILHLHSGGHVMGSAHPNGGPAGPACSGLLEHSSSVRRIFSCSYRLASSSPFPNKNPFPAGLLDALAAYHYLLKEVGASPQNITVYGDSSGGNLALALARYLTVNTFPTSFPVPGALLLFSPTVEWAVTHTAPNGSWKRNQRTDFSQSFFRGYTQRSLLGKLPTETAYVSPWISPASLKLPADVLTGMFKGFPRTYIVVGDGEVALDATRTLRDRMVAGMGENNVELLEVKDATHDIVTMRFFEPERTETLKLIGAWVDSL</sequence>
<dbReference type="PANTHER" id="PTHR48081">
    <property type="entry name" value="AB HYDROLASE SUPERFAMILY PROTEIN C4A8.06C"/>
    <property type="match status" value="1"/>
</dbReference>
<dbReference type="Proteomes" id="UP000054279">
    <property type="component" value="Unassembled WGS sequence"/>
</dbReference>
<dbReference type="SUPFAM" id="SSF53474">
    <property type="entry name" value="alpha/beta-Hydrolases"/>
    <property type="match status" value="1"/>
</dbReference>
<dbReference type="InterPro" id="IPR029058">
    <property type="entry name" value="AB_hydrolase_fold"/>
</dbReference>
<dbReference type="AlphaFoldDB" id="A0A0C9UUD8"/>
<dbReference type="Pfam" id="PF07859">
    <property type="entry name" value="Abhydrolase_3"/>
    <property type="match status" value="1"/>
</dbReference>
<dbReference type="HOGENOM" id="CLU_019364_1_0_1"/>
<feature type="domain" description="Alpha/beta hydrolase fold-3" evidence="2">
    <location>
        <begin position="126"/>
        <end position="361"/>
    </location>
</feature>
<keyword evidence="4" id="KW-1185">Reference proteome</keyword>
<evidence type="ECO:0000313" key="3">
    <source>
        <dbReference type="EMBL" id="KIJ46655.1"/>
    </source>
</evidence>
<protein>
    <recommendedName>
        <fullName evidence="2">Alpha/beta hydrolase fold-3 domain-containing protein</fullName>
    </recommendedName>
</protein>
<dbReference type="PANTHER" id="PTHR48081:SF26">
    <property type="entry name" value="ALPHA_BETA HYDROLASE FOLD-3 DOMAIN-CONTAINING PROTEIN"/>
    <property type="match status" value="1"/>
</dbReference>
<dbReference type="InterPro" id="IPR050300">
    <property type="entry name" value="GDXG_lipolytic_enzyme"/>
</dbReference>
<accession>A0A0C9UUD8</accession>
<evidence type="ECO:0000313" key="4">
    <source>
        <dbReference type="Proteomes" id="UP000054279"/>
    </source>
</evidence>
<dbReference type="OrthoDB" id="2152029at2759"/>